<organism evidence="2 3">
    <name type="scientific">Brassica napus</name>
    <name type="common">Rape</name>
    <dbReference type="NCBI Taxonomy" id="3708"/>
    <lineage>
        <taxon>Eukaryota</taxon>
        <taxon>Viridiplantae</taxon>
        <taxon>Streptophyta</taxon>
        <taxon>Embryophyta</taxon>
        <taxon>Tracheophyta</taxon>
        <taxon>Spermatophyta</taxon>
        <taxon>Magnoliopsida</taxon>
        <taxon>eudicotyledons</taxon>
        <taxon>Gunneridae</taxon>
        <taxon>Pentapetalae</taxon>
        <taxon>rosids</taxon>
        <taxon>malvids</taxon>
        <taxon>Brassicales</taxon>
        <taxon>Brassicaceae</taxon>
        <taxon>Brassiceae</taxon>
        <taxon>Brassica</taxon>
    </lineage>
</organism>
<dbReference type="Proteomes" id="UP000824890">
    <property type="component" value="Unassembled WGS sequence"/>
</dbReference>
<gene>
    <name evidence="2" type="ORF">HID58_046510</name>
</gene>
<protein>
    <submittedName>
        <fullName evidence="2">Uncharacterized protein</fullName>
    </submittedName>
</protein>
<sequence length="194" mass="22598">MIEMAPPLPPLKARNIRRGGDLMGVDILLDSQCGRCFLHRRRQVAAIVGGQECEAKSETEEDEELRSFVLNSKFNCVRVWYVTRARWSVTEQATEDNDKRRRRITTSGEDNAALGGEKRRKRRRVTEKLVEEQQSNEQEALRWIKVRWTDMKQATDSVTRDRKCNCCSSIWHKGEPHERKLTPIEDIKALNMKT</sequence>
<evidence type="ECO:0000313" key="2">
    <source>
        <dbReference type="EMBL" id="KAH0896942.1"/>
    </source>
</evidence>
<name>A0ABQ8AWP7_BRANA</name>
<accession>A0ABQ8AWP7</accession>
<comment type="caution">
    <text evidence="2">The sequence shown here is derived from an EMBL/GenBank/DDBJ whole genome shotgun (WGS) entry which is preliminary data.</text>
</comment>
<reference evidence="2 3" key="1">
    <citation type="submission" date="2021-05" db="EMBL/GenBank/DDBJ databases">
        <title>Genome Assembly of Synthetic Allotetraploid Brassica napus Reveals Homoeologous Exchanges between Subgenomes.</title>
        <authorList>
            <person name="Davis J.T."/>
        </authorList>
    </citation>
    <scope>NUCLEOTIDE SEQUENCE [LARGE SCALE GENOMIC DNA]</scope>
    <source>
        <strain evidence="3">cv. Da-Ae</strain>
        <tissue evidence="2">Seedling</tissue>
    </source>
</reference>
<keyword evidence="3" id="KW-1185">Reference proteome</keyword>
<feature type="region of interest" description="Disordered" evidence="1">
    <location>
        <begin position="95"/>
        <end position="131"/>
    </location>
</feature>
<proteinExistence type="predicted"/>
<evidence type="ECO:0000256" key="1">
    <source>
        <dbReference type="SAM" id="MobiDB-lite"/>
    </source>
</evidence>
<dbReference type="EMBL" id="JAGKQM010000012">
    <property type="protein sequence ID" value="KAH0896942.1"/>
    <property type="molecule type" value="Genomic_DNA"/>
</dbReference>
<evidence type="ECO:0000313" key="3">
    <source>
        <dbReference type="Proteomes" id="UP000824890"/>
    </source>
</evidence>